<evidence type="ECO:0000256" key="4">
    <source>
        <dbReference type="ARBA" id="ARBA00022692"/>
    </source>
</evidence>
<dbReference type="PANTHER" id="PTHR33932">
    <property type="entry name" value="NA(+)/H(+) ANTIPORTER SUBUNIT B"/>
    <property type="match status" value="1"/>
</dbReference>
<dbReference type="OrthoDB" id="9798859at2"/>
<comment type="caution">
    <text evidence="9">The sequence shown here is derived from an EMBL/GenBank/DDBJ whole genome shotgun (WGS) entry which is preliminary data.</text>
</comment>
<evidence type="ECO:0000256" key="5">
    <source>
        <dbReference type="ARBA" id="ARBA00022989"/>
    </source>
</evidence>
<evidence type="ECO:0000256" key="3">
    <source>
        <dbReference type="ARBA" id="ARBA00022475"/>
    </source>
</evidence>
<evidence type="ECO:0000259" key="8">
    <source>
        <dbReference type="Pfam" id="PF04039"/>
    </source>
</evidence>
<sequence>MKFSRSHDVMYRVLLTVVIYILFAYSIYLFFAGHNKPGGGFIGGLMGGLSLMLVYLFFGRGKGKALMKVTYPILISIGLLLSLGMGMVGVFFGDEFFTQYFDYFQIPFLGEVELTTAVPFDLGIYIGVVGMAMAATVTIVEDAE</sequence>
<keyword evidence="10" id="KW-1185">Reference proteome</keyword>
<evidence type="ECO:0000256" key="7">
    <source>
        <dbReference type="SAM" id="Phobius"/>
    </source>
</evidence>
<dbReference type="Proteomes" id="UP000075806">
    <property type="component" value="Unassembled WGS sequence"/>
</dbReference>
<dbReference type="InterPro" id="IPR007182">
    <property type="entry name" value="MnhB"/>
</dbReference>
<keyword evidence="3" id="KW-1003">Cell membrane</keyword>
<dbReference type="PANTHER" id="PTHR33932:SF4">
    <property type="entry name" value="NA(+)_H(+) ANTIPORTER SUBUNIT B"/>
    <property type="match status" value="1"/>
</dbReference>
<feature type="domain" description="Na+/H+ antiporter MnhB subunit-related protein" evidence="8">
    <location>
        <begin position="11"/>
        <end position="133"/>
    </location>
</feature>
<proteinExistence type="inferred from homology"/>
<feature type="transmembrane region" description="Helical" evidence="7">
    <location>
        <begin position="38"/>
        <end position="58"/>
    </location>
</feature>
<evidence type="ECO:0000256" key="1">
    <source>
        <dbReference type="ARBA" id="ARBA00004651"/>
    </source>
</evidence>
<evidence type="ECO:0000256" key="6">
    <source>
        <dbReference type="ARBA" id="ARBA00023136"/>
    </source>
</evidence>
<gene>
    <name evidence="9" type="ORF">AZF04_01710</name>
</gene>
<accession>A0A161PL55</accession>
<organism evidence="9 10">
    <name type="scientific">Alkalihalobacillus trypoxylicola</name>
    <dbReference type="NCBI Taxonomy" id="519424"/>
    <lineage>
        <taxon>Bacteria</taxon>
        <taxon>Bacillati</taxon>
        <taxon>Bacillota</taxon>
        <taxon>Bacilli</taxon>
        <taxon>Bacillales</taxon>
        <taxon>Bacillaceae</taxon>
        <taxon>Alkalihalobacillus</taxon>
    </lineage>
</organism>
<dbReference type="STRING" id="519424.AZF04_01710"/>
<dbReference type="InterPro" id="IPR050622">
    <property type="entry name" value="CPA3_antiporter_subunitB"/>
</dbReference>
<dbReference type="GO" id="GO:0005886">
    <property type="term" value="C:plasma membrane"/>
    <property type="evidence" value="ECO:0007669"/>
    <property type="project" value="UniProtKB-SubCell"/>
</dbReference>
<keyword evidence="6 7" id="KW-0472">Membrane</keyword>
<dbReference type="EMBL" id="LTAO01000001">
    <property type="protein sequence ID" value="KYG35076.1"/>
    <property type="molecule type" value="Genomic_DNA"/>
</dbReference>
<feature type="transmembrane region" description="Helical" evidence="7">
    <location>
        <begin position="122"/>
        <end position="140"/>
    </location>
</feature>
<keyword evidence="5 7" id="KW-1133">Transmembrane helix</keyword>
<protein>
    <submittedName>
        <fullName evidence="9">Cation:proton antiporter</fullName>
    </submittedName>
</protein>
<comment type="subcellular location">
    <subcellularLocation>
        <location evidence="1">Cell membrane</location>
        <topology evidence="1">Multi-pass membrane protein</topology>
    </subcellularLocation>
</comment>
<dbReference type="AlphaFoldDB" id="A0A161PL55"/>
<dbReference type="RefSeq" id="WP_061947300.1">
    <property type="nucleotide sequence ID" value="NZ_LTAO01000001.1"/>
</dbReference>
<evidence type="ECO:0000256" key="2">
    <source>
        <dbReference type="ARBA" id="ARBA00009425"/>
    </source>
</evidence>
<dbReference type="Pfam" id="PF04039">
    <property type="entry name" value="MnhB"/>
    <property type="match status" value="1"/>
</dbReference>
<evidence type="ECO:0000313" key="10">
    <source>
        <dbReference type="Proteomes" id="UP000075806"/>
    </source>
</evidence>
<feature type="transmembrane region" description="Helical" evidence="7">
    <location>
        <begin position="12"/>
        <end position="32"/>
    </location>
</feature>
<evidence type="ECO:0000313" key="9">
    <source>
        <dbReference type="EMBL" id="KYG35076.1"/>
    </source>
</evidence>
<name>A0A161PL55_9BACI</name>
<reference evidence="9" key="1">
    <citation type="submission" date="2016-02" db="EMBL/GenBank/DDBJ databases">
        <title>Genome sequence of Bacillus trypoxylicola KCTC 13244(T).</title>
        <authorList>
            <person name="Jeong H."/>
            <person name="Park S.-H."/>
            <person name="Choi S.-K."/>
        </authorList>
    </citation>
    <scope>NUCLEOTIDE SEQUENCE [LARGE SCALE GENOMIC DNA]</scope>
    <source>
        <strain evidence="9">KCTC 13244</strain>
    </source>
</reference>
<keyword evidence="4 7" id="KW-0812">Transmembrane</keyword>
<feature type="transmembrane region" description="Helical" evidence="7">
    <location>
        <begin position="70"/>
        <end position="92"/>
    </location>
</feature>
<comment type="similarity">
    <text evidence="2">Belongs to the CPA3 antiporters (TC 2.A.63) subunit B family.</text>
</comment>